<evidence type="ECO:0000313" key="2">
    <source>
        <dbReference type="Proteomes" id="UP000292282"/>
    </source>
</evidence>
<proteinExistence type="predicted"/>
<dbReference type="AlphaFoldDB" id="A0A4Q9M2G0"/>
<comment type="caution">
    <text evidence="1">The sequence shown here is derived from an EMBL/GenBank/DDBJ whole genome shotgun (WGS) entry which is preliminary data.</text>
</comment>
<evidence type="ECO:0000313" key="1">
    <source>
        <dbReference type="EMBL" id="TBU19485.1"/>
    </source>
</evidence>
<sequence length="95" mass="11529">MEMIDMYYTRRYNEVVRFLSHSVQEVFKNEYAEIRETQKLGLIYKCSTYVKRLRIVMNIEAYIQFIVIRIQVYPEKSCTKRLDSEEDGVKKEESD</sequence>
<organism evidence="1 2">
    <name type="scientific">Hamiltosporidium tvaerminnensis</name>
    <dbReference type="NCBI Taxonomy" id="1176355"/>
    <lineage>
        <taxon>Eukaryota</taxon>
        <taxon>Fungi</taxon>
        <taxon>Fungi incertae sedis</taxon>
        <taxon>Microsporidia</taxon>
        <taxon>Dubosqiidae</taxon>
        <taxon>Hamiltosporidium</taxon>
    </lineage>
</organism>
<accession>A0A4Q9M2G0</accession>
<dbReference type="VEuPathDB" id="MicrosporidiaDB:CWI38_0210p0030"/>
<dbReference type="Proteomes" id="UP000292282">
    <property type="component" value="Unassembled WGS sequence"/>
</dbReference>
<name>A0A4Q9M2G0_9MICR</name>
<dbReference type="EMBL" id="PITK01000210">
    <property type="protein sequence ID" value="TBU19485.1"/>
    <property type="molecule type" value="Genomic_DNA"/>
</dbReference>
<protein>
    <submittedName>
        <fullName evidence="1">Uncharacterized protein</fullName>
    </submittedName>
</protein>
<gene>
    <name evidence="1" type="ORF">CWI38_0210p0030</name>
</gene>
<reference evidence="1 2" key="1">
    <citation type="submission" date="2017-12" db="EMBL/GenBank/DDBJ databases">
        <authorList>
            <person name="Pombert J.-F."/>
            <person name="Haag K.L."/>
            <person name="Ebert D."/>
        </authorList>
    </citation>
    <scope>NUCLEOTIDE SEQUENCE [LARGE SCALE GENOMIC DNA]</scope>
    <source>
        <strain evidence="1">IL-G-3</strain>
    </source>
</reference>
<keyword evidence="2" id="KW-1185">Reference proteome</keyword>